<dbReference type="SUPFAM" id="SSF53756">
    <property type="entry name" value="UDP-Glycosyltransferase/glycogen phosphorylase"/>
    <property type="match status" value="1"/>
</dbReference>
<accession>A0ABT5JPU2</accession>
<organism evidence="1 2">
    <name type="scientific">Erythrobacter fulvus</name>
    <dbReference type="NCBI Taxonomy" id="2987523"/>
    <lineage>
        <taxon>Bacteria</taxon>
        <taxon>Pseudomonadati</taxon>
        <taxon>Pseudomonadota</taxon>
        <taxon>Alphaproteobacteria</taxon>
        <taxon>Sphingomonadales</taxon>
        <taxon>Erythrobacteraceae</taxon>
        <taxon>Erythrobacter/Porphyrobacter group</taxon>
        <taxon>Erythrobacter</taxon>
    </lineage>
</organism>
<evidence type="ECO:0008006" key="3">
    <source>
        <dbReference type="Google" id="ProtNLM"/>
    </source>
</evidence>
<dbReference type="EMBL" id="JAQQXQ010000002">
    <property type="protein sequence ID" value="MDC8753597.1"/>
    <property type="molecule type" value="Genomic_DNA"/>
</dbReference>
<name>A0ABT5JPU2_9SPHN</name>
<dbReference type="Proteomes" id="UP001216558">
    <property type="component" value="Unassembled WGS sequence"/>
</dbReference>
<gene>
    <name evidence="1" type="ORF">OIK40_02945</name>
</gene>
<reference evidence="1 2" key="1">
    <citation type="submission" date="2022-10" db="EMBL/GenBank/DDBJ databases">
        <title>Erythrobacter sp. sf7 Genome sequencing.</title>
        <authorList>
            <person name="Park S."/>
        </authorList>
    </citation>
    <scope>NUCLEOTIDE SEQUENCE [LARGE SCALE GENOMIC DNA]</scope>
    <source>
        <strain evidence="2">sf7</strain>
    </source>
</reference>
<proteinExistence type="predicted"/>
<dbReference type="Gene3D" id="3.40.50.11090">
    <property type="match status" value="1"/>
</dbReference>
<protein>
    <recommendedName>
        <fullName evidence="3">Glycosyltransferase subfamily 4-like N-terminal domain-containing protein</fullName>
    </recommendedName>
</protein>
<evidence type="ECO:0000313" key="1">
    <source>
        <dbReference type="EMBL" id="MDC8753597.1"/>
    </source>
</evidence>
<comment type="caution">
    <text evidence="1">The sequence shown here is derived from an EMBL/GenBank/DDBJ whole genome shotgun (WGS) entry which is preliminary data.</text>
</comment>
<evidence type="ECO:0000313" key="2">
    <source>
        <dbReference type="Proteomes" id="UP001216558"/>
    </source>
</evidence>
<sequence>MKITFLSPPPNISGGQRVIAIYADQLAALGHDVAVVARRPPLQSTRRKVLNFVRGEKSLVSFRETHFDRMKTKLIIPSHSGPITIEDVPDADAIIATWWETAFEVVRLPESKGRKFYFVQHHEIHNHLPSTSLGVVISCL</sequence>
<keyword evidence="2" id="KW-1185">Reference proteome</keyword>